<dbReference type="HOGENOM" id="CLU_000445_114_57_2"/>
<dbReference type="Pfam" id="PF07568">
    <property type="entry name" value="HisKA_2"/>
    <property type="match status" value="1"/>
</dbReference>
<feature type="domain" description="PAC" evidence="3">
    <location>
        <begin position="232"/>
        <end position="284"/>
    </location>
</feature>
<dbReference type="AlphaFoldDB" id="F0TAP4"/>
<dbReference type="InterPro" id="IPR011006">
    <property type="entry name" value="CheY-like_superfamily"/>
</dbReference>
<dbReference type="KEGG" id="mel:Metbo_1896"/>
<reference evidence="5" key="1">
    <citation type="submission" date="2011-02" db="EMBL/GenBank/DDBJ databases">
        <title>Complete sequence of Methanobacterium sp. AL-21.</title>
        <authorList>
            <consortium name="US DOE Joint Genome Institute"/>
            <person name="Lucas S."/>
            <person name="Copeland A."/>
            <person name="Lapidus A."/>
            <person name="Cheng J.-F."/>
            <person name="Goodwin L."/>
            <person name="Pitluck S."/>
            <person name="Chertkov O."/>
            <person name="Detter J.C."/>
            <person name="Han C."/>
            <person name="Tapia R."/>
            <person name="Land M."/>
            <person name="Hauser L."/>
            <person name="Kyrpides N."/>
            <person name="Ivanova N."/>
            <person name="Mikhailova N."/>
            <person name="Pagani I."/>
            <person name="Cadillo-Quiroz H."/>
            <person name="Imachi H."/>
            <person name="Zinder S."/>
            <person name="Liu W."/>
            <person name="Woyke T."/>
        </authorList>
    </citation>
    <scope>NUCLEOTIDE SEQUENCE [LARGE SCALE GENOMIC DNA]</scope>
    <source>
        <strain evidence="5">AL-21</strain>
    </source>
</reference>
<evidence type="ECO:0000313" key="4">
    <source>
        <dbReference type="EMBL" id="ADZ10116.1"/>
    </source>
</evidence>
<dbReference type="CDD" id="cd00130">
    <property type="entry name" value="PAS"/>
    <property type="match status" value="1"/>
</dbReference>
<evidence type="ECO:0000313" key="5">
    <source>
        <dbReference type="Proteomes" id="UP000007490"/>
    </source>
</evidence>
<dbReference type="PROSITE" id="PS50110">
    <property type="entry name" value="RESPONSE_REGULATORY"/>
    <property type="match status" value="1"/>
</dbReference>
<dbReference type="InterPro" id="IPR000700">
    <property type="entry name" value="PAS-assoc_C"/>
</dbReference>
<dbReference type="SMART" id="SM00387">
    <property type="entry name" value="HATPase_c"/>
    <property type="match status" value="1"/>
</dbReference>
<protein>
    <submittedName>
        <fullName evidence="4">Signal transduction histidine kinase</fullName>
    </submittedName>
</protein>
<keyword evidence="5" id="KW-1185">Reference proteome</keyword>
<dbReference type="GeneID" id="10278354"/>
<dbReference type="InterPro" id="IPR013655">
    <property type="entry name" value="PAS_fold_3"/>
</dbReference>
<dbReference type="Pfam" id="PF02518">
    <property type="entry name" value="HATPase_c"/>
    <property type="match status" value="1"/>
</dbReference>
<proteinExistence type="predicted"/>
<dbReference type="OrthoDB" id="8127at2157"/>
<dbReference type="SUPFAM" id="SSF52172">
    <property type="entry name" value="CheY-like"/>
    <property type="match status" value="1"/>
</dbReference>
<evidence type="ECO:0000259" key="3">
    <source>
        <dbReference type="PROSITE" id="PS50113"/>
    </source>
</evidence>
<name>F0TAP4_METLA</name>
<feature type="modified residue" description="4-aspartylphosphate" evidence="1">
    <location>
        <position position="74"/>
    </location>
</feature>
<dbReference type="GO" id="GO:0000160">
    <property type="term" value="P:phosphorelay signal transduction system"/>
    <property type="evidence" value="ECO:0007669"/>
    <property type="project" value="InterPro"/>
</dbReference>
<dbReference type="NCBIfam" id="TIGR00229">
    <property type="entry name" value="sensory_box"/>
    <property type="match status" value="1"/>
</dbReference>
<gene>
    <name evidence="4" type="ordered locus">Metbo_1896</name>
</gene>
<dbReference type="eggNOG" id="arCOG02350">
    <property type="taxonomic scope" value="Archaea"/>
</dbReference>
<dbReference type="PROSITE" id="PS50113">
    <property type="entry name" value="PAC"/>
    <property type="match status" value="1"/>
</dbReference>
<dbReference type="PANTHER" id="PTHR43065">
    <property type="entry name" value="SENSOR HISTIDINE KINASE"/>
    <property type="match status" value="1"/>
</dbReference>
<dbReference type="RefSeq" id="WP_013645467.1">
    <property type="nucleotide sequence ID" value="NC_015216.1"/>
</dbReference>
<dbReference type="SMART" id="SM00448">
    <property type="entry name" value="REC"/>
    <property type="match status" value="1"/>
</dbReference>
<dbReference type="eggNOG" id="arCOG02335">
    <property type="taxonomic scope" value="Archaea"/>
</dbReference>
<dbReference type="Pfam" id="PF08447">
    <property type="entry name" value="PAS_3"/>
    <property type="match status" value="1"/>
</dbReference>
<keyword evidence="4" id="KW-0418">Kinase</keyword>
<dbReference type="Gene3D" id="3.30.565.10">
    <property type="entry name" value="Histidine kinase-like ATPase, C-terminal domain"/>
    <property type="match status" value="1"/>
</dbReference>
<dbReference type="InterPro" id="IPR036890">
    <property type="entry name" value="HATPase_C_sf"/>
</dbReference>
<dbReference type="InterPro" id="IPR000014">
    <property type="entry name" value="PAS"/>
</dbReference>
<dbReference type="SUPFAM" id="SSF55785">
    <property type="entry name" value="PYP-like sensor domain (PAS domain)"/>
    <property type="match status" value="1"/>
</dbReference>
<dbReference type="InterPro" id="IPR011495">
    <property type="entry name" value="Sig_transdc_His_kin_sub2_dim/P"/>
</dbReference>
<dbReference type="InterPro" id="IPR001789">
    <property type="entry name" value="Sig_transdc_resp-reg_receiver"/>
</dbReference>
<reference evidence="4 5" key="2">
    <citation type="journal article" date="2014" name="Int. J. Syst. Evol. Microbiol.">
        <title>Methanobacterium paludis sp. nov. and a novel strain of Methanobacterium lacus isolated from northern peatlands.</title>
        <authorList>
            <person name="Cadillo-Quiroz H."/>
            <person name="Brauer S.L."/>
            <person name="Goodson N."/>
            <person name="Yavitt J.B."/>
            <person name="Zinder S.H."/>
        </authorList>
    </citation>
    <scope>NUCLEOTIDE SEQUENCE [LARGE SCALE GENOMIC DNA]</scope>
    <source>
        <strain evidence="4 5">AL-21</strain>
    </source>
</reference>
<dbReference type="STRING" id="877455.Metbo_1896"/>
<dbReference type="Gene3D" id="2.10.70.100">
    <property type="match status" value="1"/>
</dbReference>
<keyword evidence="1" id="KW-0597">Phosphoprotein</keyword>
<dbReference type="PANTHER" id="PTHR43065:SF23">
    <property type="entry name" value="SENSOR HISTIDINE KINASE PDTAS"/>
    <property type="match status" value="1"/>
</dbReference>
<evidence type="ECO:0000256" key="1">
    <source>
        <dbReference type="PROSITE-ProRule" id="PRU00169"/>
    </source>
</evidence>
<dbReference type="InterPro" id="IPR003594">
    <property type="entry name" value="HATPase_dom"/>
</dbReference>
<dbReference type="GO" id="GO:0016301">
    <property type="term" value="F:kinase activity"/>
    <property type="evidence" value="ECO:0007669"/>
    <property type="project" value="UniProtKB-KW"/>
</dbReference>
<dbReference type="Gene3D" id="3.30.450.20">
    <property type="entry name" value="PAS domain"/>
    <property type="match status" value="1"/>
</dbReference>
<dbReference type="Gene3D" id="3.40.50.2300">
    <property type="match status" value="1"/>
</dbReference>
<dbReference type="SUPFAM" id="SSF55874">
    <property type="entry name" value="ATPase domain of HSP90 chaperone/DNA topoisomerase II/histidine kinase"/>
    <property type="match status" value="1"/>
</dbReference>
<accession>F0TAP4</accession>
<keyword evidence="4" id="KW-0808">Transferase</keyword>
<sequence>MRFQACDVEKNSSEKIKMDEQIKILIIEDVPFDAELIDRELQRSGMNFISRRVEEEHEYLHELEHFMPDIILADHSLPNFDGLSALKIANQLVPDVPFIFVSGKMGEDFAIEALKCGATDYVLKGSLSKIVHAVNRALEEVIEHSKRKMAEEALINSHRQLLEAQKIGHIGSWELDINTNKMRCSAEFYNIMGTDPSKLGDGYNAIIELIHPEDRPMVEKSILNAIELHESFSHDYRILKSDGSVRILSSKGLVINETSGAAPRLVVTEQDITEQKVAEEKIRSSLKEKEMLLAEIHHRVKNNLQVISSLLRLQSRFIEDDASIEIFKETQNRVRSIAILHEKLYQSEDLAKIKIDEYVKLLAEDLLYFYELENSKVEMNIDVEEVYLNIETAIPCGLIIDELVSNSLKYAFKPGENGTITIKLHSNENDRFTLQVSDDGVGIPLTVDPENSETFGMQLIKYLSNQLKAEMELDRRDGTKFKLEFNELQYKNRVFNEEQ</sequence>
<organism evidence="4 5">
    <name type="scientific">Methanobacterium lacus (strain AL-21)</name>
    <dbReference type="NCBI Taxonomy" id="877455"/>
    <lineage>
        <taxon>Archaea</taxon>
        <taxon>Methanobacteriati</taxon>
        <taxon>Methanobacteriota</taxon>
        <taxon>Methanomada group</taxon>
        <taxon>Methanobacteria</taxon>
        <taxon>Methanobacteriales</taxon>
        <taxon>Methanobacteriaceae</taxon>
        <taxon>Methanobacterium</taxon>
    </lineage>
</organism>
<evidence type="ECO:0000259" key="2">
    <source>
        <dbReference type="PROSITE" id="PS50110"/>
    </source>
</evidence>
<dbReference type="Pfam" id="PF00072">
    <property type="entry name" value="Response_reg"/>
    <property type="match status" value="1"/>
</dbReference>
<dbReference type="Proteomes" id="UP000007490">
    <property type="component" value="Chromosome"/>
</dbReference>
<dbReference type="InterPro" id="IPR035965">
    <property type="entry name" value="PAS-like_dom_sf"/>
</dbReference>
<feature type="domain" description="Response regulatory" evidence="2">
    <location>
        <begin position="23"/>
        <end position="139"/>
    </location>
</feature>
<dbReference type="EMBL" id="CP002551">
    <property type="protein sequence ID" value="ADZ10116.1"/>
    <property type="molecule type" value="Genomic_DNA"/>
</dbReference>